<organism evidence="3 4">
    <name type="scientific">Sinocyclocheilus anshuiensis</name>
    <dbReference type="NCBI Taxonomy" id="1608454"/>
    <lineage>
        <taxon>Eukaryota</taxon>
        <taxon>Metazoa</taxon>
        <taxon>Chordata</taxon>
        <taxon>Craniata</taxon>
        <taxon>Vertebrata</taxon>
        <taxon>Euteleostomi</taxon>
        <taxon>Actinopterygii</taxon>
        <taxon>Neopterygii</taxon>
        <taxon>Teleostei</taxon>
        <taxon>Ostariophysi</taxon>
        <taxon>Cypriniformes</taxon>
        <taxon>Cyprinidae</taxon>
        <taxon>Cyprininae</taxon>
        <taxon>Sinocyclocheilus</taxon>
    </lineage>
</organism>
<dbReference type="InterPro" id="IPR006578">
    <property type="entry name" value="MADF-dom"/>
</dbReference>
<dbReference type="PANTHER" id="PTHR12243">
    <property type="entry name" value="MADF DOMAIN TRANSCRIPTION FACTOR"/>
    <property type="match status" value="1"/>
</dbReference>
<protein>
    <recommendedName>
        <fullName evidence="2">MADF domain-containing protein</fullName>
    </recommendedName>
</protein>
<evidence type="ECO:0000313" key="3">
    <source>
        <dbReference type="Ensembl" id="ENSSANP00000086791.1"/>
    </source>
</evidence>
<dbReference type="SMART" id="SM00595">
    <property type="entry name" value="MADF"/>
    <property type="match status" value="1"/>
</dbReference>
<dbReference type="PANTHER" id="PTHR12243:SF48">
    <property type="entry name" value="MADF DOMAIN-CONTAINING PROTEIN"/>
    <property type="match status" value="1"/>
</dbReference>
<reference evidence="3" key="2">
    <citation type="submission" date="2025-09" db="UniProtKB">
        <authorList>
            <consortium name="Ensembl"/>
        </authorList>
    </citation>
    <scope>IDENTIFICATION</scope>
</reference>
<feature type="compositionally biased region" description="Basic and acidic residues" evidence="1">
    <location>
        <begin position="103"/>
        <end position="114"/>
    </location>
</feature>
<sequence length="206" mass="24236">LTLTKIILAVSENPILYDTSLESYSDLNRKNEAWKRVSEIVGLVDECRKKWRDLRDVYVRERREEKKRKTGAAATQKHPWRYYHIMSFLLPFVSSRPTSGNMEEERGEGRRNEEDSAEVITEERQEMQVGKDMTEIRNSLMLLCSDMFTDMLFYPHIKSIHSINLIFPLNKLFFITHLLELVLIATMHCCLGNQYQDKSDIDMIVV</sequence>
<dbReference type="InterPro" id="IPR039353">
    <property type="entry name" value="TF_Adf1"/>
</dbReference>
<dbReference type="GO" id="GO:0006357">
    <property type="term" value="P:regulation of transcription by RNA polymerase II"/>
    <property type="evidence" value="ECO:0007669"/>
    <property type="project" value="TreeGrafter"/>
</dbReference>
<reference evidence="3" key="1">
    <citation type="submission" date="2025-08" db="UniProtKB">
        <authorList>
            <consortium name="Ensembl"/>
        </authorList>
    </citation>
    <scope>IDENTIFICATION</scope>
</reference>
<name>A0A671RTL2_9TELE</name>
<evidence type="ECO:0000313" key="4">
    <source>
        <dbReference type="Proteomes" id="UP000472260"/>
    </source>
</evidence>
<feature type="region of interest" description="Disordered" evidence="1">
    <location>
        <begin position="96"/>
        <end position="119"/>
    </location>
</feature>
<dbReference type="Ensembl" id="ENSSANT00000092232.1">
    <property type="protein sequence ID" value="ENSSANP00000086791.1"/>
    <property type="gene ID" value="ENSSANG00000042998.1"/>
</dbReference>
<accession>A0A671RTL2</accession>
<proteinExistence type="predicted"/>
<dbReference type="GO" id="GO:0005667">
    <property type="term" value="C:transcription regulator complex"/>
    <property type="evidence" value="ECO:0007669"/>
    <property type="project" value="TreeGrafter"/>
</dbReference>
<keyword evidence="4" id="KW-1185">Reference proteome</keyword>
<dbReference type="AlphaFoldDB" id="A0A671RTL2"/>
<feature type="domain" description="MADF" evidence="2">
    <location>
        <begin position="5"/>
        <end position="94"/>
    </location>
</feature>
<evidence type="ECO:0000256" key="1">
    <source>
        <dbReference type="SAM" id="MobiDB-lite"/>
    </source>
</evidence>
<dbReference type="GO" id="GO:0005634">
    <property type="term" value="C:nucleus"/>
    <property type="evidence" value="ECO:0007669"/>
    <property type="project" value="TreeGrafter"/>
</dbReference>
<dbReference type="Proteomes" id="UP000472260">
    <property type="component" value="Unassembled WGS sequence"/>
</dbReference>
<dbReference type="Pfam" id="PF10545">
    <property type="entry name" value="MADF_DNA_bdg"/>
    <property type="match status" value="1"/>
</dbReference>
<dbReference type="PROSITE" id="PS51029">
    <property type="entry name" value="MADF"/>
    <property type="match status" value="1"/>
</dbReference>
<evidence type="ECO:0000259" key="2">
    <source>
        <dbReference type="PROSITE" id="PS51029"/>
    </source>
</evidence>